<evidence type="ECO:0000313" key="3">
    <source>
        <dbReference type="Proteomes" id="UP001196413"/>
    </source>
</evidence>
<keyword evidence="3" id="KW-1185">Reference proteome</keyword>
<sequence length="178" mass="20133">MAGVSAETEATIEALKNQQAPTCFADTTVSGVAFWDELLLARARMETREFCSQRSSKLVGQEHADSVETRRQPGSGSAPNATTRHNAENSLEDLIIHTTKIIPEKYLECEKEVPDKLILLQKMSFAVIATTLLEMDLCEVKRVFRLGLKIQLPFLKFLGRQKRQRLLCSSRKVVRRTR</sequence>
<comment type="caution">
    <text evidence="2">The sequence shown here is derived from an EMBL/GenBank/DDBJ whole genome shotgun (WGS) entry which is preliminary data.</text>
</comment>
<feature type="compositionally biased region" description="Basic and acidic residues" evidence="1">
    <location>
        <begin position="61"/>
        <end position="71"/>
    </location>
</feature>
<reference evidence="2" key="1">
    <citation type="submission" date="2021-06" db="EMBL/GenBank/DDBJ databases">
        <title>Parelaphostrongylus tenuis whole genome reference sequence.</title>
        <authorList>
            <person name="Garwood T.J."/>
            <person name="Larsen P.A."/>
            <person name="Fountain-Jones N.M."/>
            <person name="Garbe J.R."/>
            <person name="Macchietto M.G."/>
            <person name="Kania S.A."/>
            <person name="Gerhold R.W."/>
            <person name="Richards J.E."/>
            <person name="Wolf T.M."/>
        </authorList>
    </citation>
    <scope>NUCLEOTIDE SEQUENCE</scope>
    <source>
        <strain evidence="2">MNPRO001-30</strain>
        <tissue evidence="2">Meninges</tissue>
    </source>
</reference>
<dbReference type="AlphaFoldDB" id="A0AAD5LV96"/>
<dbReference type="Proteomes" id="UP001196413">
    <property type="component" value="Unassembled WGS sequence"/>
</dbReference>
<proteinExistence type="predicted"/>
<feature type="compositionally biased region" description="Polar residues" evidence="1">
    <location>
        <begin position="72"/>
        <end position="84"/>
    </location>
</feature>
<organism evidence="2 3">
    <name type="scientific">Parelaphostrongylus tenuis</name>
    <name type="common">Meningeal worm</name>
    <dbReference type="NCBI Taxonomy" id="148309"/>
    <lineage>
        <taxon>Eukaryota</taxon>
        <taxon>Metazoa</taxon>
        <taxon>Ecdysozoa</taxon>
        <taxon>Nematoda</taxon>
        <taxon>Chromadorea</taxon>
        <taxon>Rhabditida</taxon>
        <taxon>Rhabditina</taxon>
        <taxon>Rhabditomorpha</taxon>
        <taxon>Strongyloidea</taxon>
        <taxon>Metastrongylidae</taxon>
        <taxon>Parelaphostrongylus</taxon>
    </lineage>
</organism>
<feature type="region of interest" description="Disordered" evidence="1">
    <location>
        <begin position="61"/>
        <end position="84"/>
    </location>
</feature>
<name>A0AAD5LV96_PARTN</name>
<evidence type="ECO:0000313" key="2">
    <source>
        <dbReference type="EMBL" id="KAJ1346100.1"/>
    </source>
</evidence>
<accession>A0AAD5LV96</accession>
<evidence type="ECO:0000256" key="1">
    <source>
        <dbReference type="SAM" id="MobiDB-lite"/>
    </source>
</evidence>
<gene>
    <name evidence="2" type="ORF">KIN20_000791</name>
</gene>
<protein>
    <submittedName>
        <fullName evidence="2">Uncharacterized protein</fullName>
    </submittedName>
</protein>
<dbReference type="EMBL" id="JAHQIW010000115">
    <property type="protein sequence ID" value="KAJ1346100.1"/>
    <property type="molecule type" value="Genomic_DNA"/>
</dbReference>